<evidence type="ECO:0000259" key="1">
    <source>
        <dbReference type="Pfam" id="PF00724"/>
    </source>
</evidence>
<dbReference type="InterPro" id="IPR045247">
    <property type="entry name" value="Oye-like"/>
</dbReference>
<evidence type="ECO:0000313" key="2">
    <source>
        <dbReference type="EMBL" id="QTD50281.1"/>
    </source>
</evidence>
<dbReference type="InterPro" id="IPR013785">
    <property type="entry name" value="Aldolase_TIM"/>
</dbReference>
<dbReference type="Gene3D" id="3.20.20.70">
    <property type="entry name" value="Aldolase class I"/>
    <property type="match status" value="1"/>
</dbReference>
<dbReference type="GO" id="GO:0010181">
    <property type="term" value="F:FMN binding"/>
    <property type="evidence" value="ECO:0007669"/>
    <property type="project" value="InterPro"/>
</dbReference>
<dbReference type="GO" id="GO:0016491">
    <property type="term" value="F:oxidoreductase activity"/>
    <property type="evidence" value="ECO:0007669"/>
    <property type="project" value="InterPro"/>
</dbReference>
<protein>
    <submittedName>
        <fullName evidence="2">NADH:flavin oxidoreductase</fullName>
    </submittedName>
</protein>
<sequence length="370" mass="39854">MKHPALEPLRLKNTMLPNRAVVAPMSRVSTHGDGVATSNMATYYADFARGGFGLIIGEGTYTDTRFSIGYARQPGLVNDAQEAGWAKVVDAVHRHGGHMIAQLMHAGALSQTLPEPAGPSAIQPLRRMMPEYGGSGPWPVPKAMTQDHIAEAVDGFADSALRAERAGFVGVEIHAANGYLIDQFLSASTNHRSDAYGGPLEQRVRLATETIEAVKKVVSPDFIVGIRLSQGKVNDFDYRWPGGADDARLLFDAVARAGADYIHLASEGKGWRHAAVLADGTSLTALARHRTGLPVIANGGLHDPEMARWILTEGHADLISLGTAALTNPDWPEKLRQNSPLVPFDHHMLSPMATIEAGWAWLAQSREGSR</sequence>
<dbReference type="RefSeq" id="WP_237379911.1">
    <property type="nucleotide sequence ID" value="NZ_CP071793.1"/>
</dbReference>
<dbReference type="PANTHER" id="PTHR22893:SF91">
    <property type="entry name" value="NADPH DEHYDROGENASE 2-RELATED"/>
    <property type="match status" value="1"/>
</dbReference>
<dbReference type="Pfam" id="PF00724">
    <property type="entry name" value="Oxidored_FMN"/>
    <property type="match status" value="1"/>
</dbReference>
<proteinExistence type="predicted"/>
<organism evidence="2 3">
    <name type="scientific">Sulfidibacter corallicola</name>
    <dbReference type="NCBI Taxonomy" id="2818388"/>
    <lineage>
        <taxon>Bacteria</taxon>
        <taxon>Pseudomonadati</taxon>
        <taxon>Acidobacteriota</taxon>
        <taxon>Holophagae</taxon>
        <taxon>Acanthopleuribacterales</taxon>
        <taxon>Acanthopleuribacteraceae</taxon>
        <taxon>Sulfidibacter</taxon>
    </lineage>
</organism>
<dbReference type="CDD" id="cd02803">
    <property type="entry name" value="OYE_like_FMN_family"/>
    <property type="match status" value="1"/>
</dbReference>
<name>A0A8A4TN16_SULCO</name>
<dbReference type="AlphaFoldDB" id="A0A8A4TN16"/>
<dbReference type="InterPro" id="IPR001155">
    <property type="entry name" value="OxRdtase_FMN_N"/>
</dbReference>
<accession>A0A8A4TN16</accession>
<gene>
    <name evidence="2" type="ORF">J3U87_32250</name>
</gene>
<dbReference type="PANTHER" id="PTHR22893">
    <property type="entry name" value="NADH OXIDOREDUCTASE-RELATED"/>
    <property type="match status" value="1"/>
</dbReference>
<dbReference type="KEGG" id="scor:J3U87_32250"/>
<dbReference type="EMBL" id="CP071793">
    <property type="protein sequence ID" value="QTD50281.1"/>
    <property type="molecule type" value="Genomic_DNA"/>
</dbReference>
<dbReference type="SUPFAM" id="SSF51395">
    <property type="entry name" value="FMN-linked oxidoreductases"/>
    <property type="match status" value="1"/>
</dbReference>
<keyword evidence="3" id="KW-1185">Reference proteome</keyword>
<dbReference type="Proteomes" id="UP000663929">
    <property type="component" value="Chromosome"/>
</dbReference>
<evidence type="ECO:0000313" key="3">
    <source>
        <dbReference type="Proteomes" id="UP000663929"/>
    </source>
</evidence>
<feature type="domain" description="NADH:flavin oxidoreductase/NADH oxidase N-terminal" evidence="1">
    <location>
        <begin position="7"/>
        <end position="340"/>
    </location>
</feature>
<reference evidence="2" key="1">
    <citation type="submission" date="2021-03" db="EMBL/GenBank/DDBJ databases">
        <title>Acanthopleuribacteraceae sp. M133.</title>
        <authorList>
            <person name="Wang G."/>
        </authorList>
    </citation>
    <scope>NUCLEOTIDE SEQUENCE</scope>
    <source>
        <strain evidence="2">M133</strain>
    </source>
</reference>